<dbReference type="PANTHER" id="PTHR48213:SF1">
    <property type="entry name" value="PROSTATIC SPERMINE-BINDING-LIKE PROTEIN"/>
    <property type="match status" value="1"/>
</dbReference>
<gene>
    <name evidence="2" type="ORF">RIF29_32337</name>
</gene>
<dbReference type="Proteomes" id="UP001372338">
    <property type="component" value="Unassembled WGS sequence"/>
</dbReference>
<feature type="region of interest" description="Disordered" evidence="1">
    <location>
        <begin position="44"/>
        <end position="78"/>
    </location>
</feature>
<reference evidence="2 3" key="1">
    <citation type="submission" date="2024-01" db="EMBL/GenBank/DDBJ databases">
        <title>The genomes of 5 underutilized Papilionoideae crops provide insights into root nodulation and disease resistanc.</title>
        <authorList>
            <person name="Yuan L."/>
        </authorList>
    </citation>
    <scope>NUCLEOTIDE SEQUENCE [LARGE SCALE GENOMIC DNA]</scope>
    <source>
        <strain evidence="2">ZHUSHIDOU_FW_LH</strain>
        <tissue evidence="2">Leaf</tissue>
    </source>
</reference>
<keyword evidence="3" id="KW-1185">Reference proteome</keyword>
<sequence>MENQSTTASSSSSSSSQMQFLLLEQVEFLDVKDESLLQWELVNVVDSEEQEEEEEVKEEKDSVEDGFGSWDSPTFSPKETPIEGITGFLLHHHHHLVDDDVADVEVKDHHHEDENEDDDHDDDDDDDDGLDDELVPWNVSDKLGRQRMRKLGKRAFPRMHNSKRSPILFVTPGCVRGKHGLGLKHNY</sequence>
<evidence type="ECO:0000256" key="1">
    <source>
        <dbReference type="SAM" id="MobiDB-lite"/>
    </source>
</evidence>
<feature type="compositionally biased region" description="Acidic residues" evidence="1">
    <location>
        <begin position="114"/>
        <end position="134"/>
    </location>
</feature>
<dbReference type="EMBL" id="JAYWIO010000006">
    <property type="protein sequence ID" value="KAK7257977.1"/>
    <property type="molecule type" value="Genomic_DNA"/>
</dbReference>
<feature type="region of interest" description="Disordered" evidence="1">
    <location>
        <begin position="101"/>
        <end position="141"/>
    </location>
</feature>
<feature type="compositionally biased region" description="Basic and acidic residues" evidence="1">
    <location>
        <begin position="104"/>
        <end position="113"/>
    </location>
</feature>
<comment type="caution">
    <text evidence="2">The sequence shown here is derived from an EMBL/GenBank/DDBJ whole genome shotgun (WGS) entry which is preliminary data.</text>
</comment>
<evidence type="ECO:0000313" key="2">
    <source>
        <dbReference type="EMBL" id="KAK7257977.1"/>
    </source>
</evidence>
<organism evidence="2 3">
    <name type="scientific">Crotalaria pallida</name>
    <name type="common">Smooth rattlebox</name>
    <name type="synonym">Crotalaria striata</name>
    <dbReference type="NCBI Taxonomy" id="3830"/>
    <lineage>
        <taxon>Eukaryota</taxon>
        <taxon>Viridiplantae</taxon>
        <taxon>Streptophyta</taxon>
        <taxon>Embryophyta</taxon>
        <taxon>Tracheophyta</taxon>
        <taxon>Spermatophyta</taxon>
        <taxon>Magnoliopsida</taxon>
        <taxon>eudicotyledons</taxon>
        <taxon>Gunneridae</taxon>
        <taxon>Pentapetalae</taxon>
        <taxon>rosids</taxon>
        <taxon>fabids</taxon>
        <taxon>Fabales</taxon>
        <taxon>Fabaceae</taxon>
        <taxon>Papilionoideae</taxon>
        <taxon>50 kb inversion clade</taxon>
        <taxon>genistoids sensu lato</taxon>
        <taxon>core genistoids</taxon>
        <taxon>Crotalarieae</taxon>
        <taxon>Crotalaria</taxon>
    </lineage>
</organism>
<evidence type="ECO:0000313" key="3">
    <source>
        <dbReference type="Proteomes" id="UP001372338"/>
    </source>
</evidence>
<feature type="compositionally biased region" description="Acidic residues" evidence="1">
    <location>
        <begin position="46"/>
        <end position="64"/>
    </location>
</feature>
<accession>A0AAN9HXM9</accession>
<name>A0AAN9HXM9_CROPI</name>
<protein>
    <submittedName>
        <fullName evidence="2">Uncharacterized protein</fullName>
    </submittedName>
</protein>
<dbReference type="PANTHER" id="PTHR48213">
    <property type="entry name" value="VID27-LIKE PROTEIN"/>
    <property type="match status" value="1"/>
</dbReference>
<dbReference type="AlphaFoldDB" id="A0AAN9HXM9"/>
<proteinExistence type="predicted"/>